<sequence length="137" mass="15064">MTRITRGFKGFVEVAGFGAIRTEADYDRALAIVEAIMDATRGKPERENAKHPMNALLDLLTPAIEEYEARVHPVAAMPPGEILRGLMKEHGLRQSDLPEIGNQSVVSQILAGKRQLNARQIGALAKRFKMTADAFLP</sequence>
<dbReference type="InterPro" id="IPR001387">
    <property type="entry name" value="Cro/C1-type_HTH"/>
</dbReference>
<protein>
    <submittedName>
        <fullName evidence="2">Transcriptional regulator</fullName>
    </submittedName>
</protein>
<dbReference type="InterPro" id="IPR039060">
    <property type="entry name" value="Antitox_HigA"/>
</dbReference>
<dbReference type="EMBL" id="JAAMOW010000001">
    <property type="protein sequence ID" value="NGY03452.1"/>
    <property type="molecule type" value="Genomic_DNA"/>
</dbReference>
<dbReference type="PROSITE" id="PS50943">
    <property type="entry name" value="HTH_CROC1"/>
    <property type="match status" value="1"/>
</dbReference>
<organism evidence="2 3">
    <name type="scientific">Solimonas terrae</name>
    <dbReference type="NCBI Taxonomy" id="1396819"/>
    <lineage>
        <taxon>Bacteria</taxon>
        <taxon>Pseudomonadati</taxon>
        <taxon>Pseudomonadota</taxon>
        <taxon>Gammaproteobacteria</taxon>
        <taxon>Nevskiales</taxon>
        <taxon>Nevskiaceae</taxon>
        <taxon>Solimonas</taxon>
    </lineage>
</organism>
<gene>
    <name evidence="2" type="ORF">G7Y85_01600</name>
</gene>
<proteinExistence type="predicted"/>
<accession>A0A6M2BKW8</accession>
<keyword evidence="3" id="KW-1185">Reference proteome</keyword>
<dbReference type="Gene3D" id="1.10.260.40">
    <property type="entry name" value="lambda repressor-like DNA-binding domains"/>
    <property type="match status" value="1"/>
</dbReference>
<comment type="caution">
    <text evidence="2">The sequence shown here is derived from an EMBL/GenBank/DDBJ whole genome shotgun (WGS) entry which is preliminary data.</text>
</comment>
<dbReference type="GO" id="GO:0006355">
    <property type="term" value="P:regulation of DNA-templated transcription"/>
    <property type="evidence" value="ECO:0007669"/>
    <property type="project" value="InterPro"/>
</dbReference>
<dbReference type="Proteomes" id="UP000472676">
    <property type="component" value="Unassembled WGS sequence"/>
</dbReference>
<evidence type="ECO:0000259" key="1">
    <source>
        <dbReference type="PROSITE" id="PS50943"/>
    </source>
</evidence>
<dbReference type="PANTHER" id="PTHR40455:SF1">
    <property type="entry name" value="ANTITOXIN HIGA"/>
    <property type="match status" value="1"/>
</dbReference>
<dbReference type="SUPFAM" id="SSF47413">
    <property type="entry name" value="lambda repressor-like DNA-binding domains"/>
    <property type="match status" value="1"/>
</dbReference>
<dbReference type="InterPro" id="IPR010982">
    <property type="entry name" value="Lambda_DNA-bd_dom_sf"/>
</dbReference>
<reference evidence="2 3" key="1">
    <citation type="journal article" date="2014" name="Int. J. Syst. Evol. Microbiol.">
        <title>Solimonas terrae sp. nov., isolated from soil.</title>
        <authorList>
            <person name="Kim S.J."/>
            <person name="Moon J.Y."/>
            <person name="Weon H.Y."/>
            <person name="Ahn J.H."/>
            <person name="Chen W.M."/>
            <person name="Kwon S.W."/>
        </authorList>
    </citation>
    <scope>NUCLEOTIDE SEQUENCE [LARGE SCALE GENOMIC DNA]</scope>
    <source>
        <strain evidence="2 3">KIS83-12</strain>
    </source>
</reference>
<dbReference type="GO" id="GO:0001046">
    <property type="term" value="F:core promoter sequence-specific DNA binding"/>
    <property type="evidence" value="ECO:0007669"/>
    <property type="project" value="TreeGrafter"/>
</dbReference>
<dbReference type="SMART" id="SM00530">
    <property type="entry name" value="HTH_XRE"/>
    <property type="match status" value="1"/>
</dbReference>
<evidence type="ECO:0000313" key="3">
    <source>
        <dbReference type="Proteomes" id="UP000472676"/>
    </source>
</evidence>
<name>A0A6M2BKW8_9GAMM</name>
<feature type="domain" description="HTH cro/C1-type" evidence="1">
    <location>
        <begin position="83"/>
        <end position="135"/>
    </location>
</feature>
<dbReference type="CDD" id="cd00093">
    <property type="entry name" value="HTH_XRE"/>
    <property type="match status" value="1"/>
</dbReference>
<evidence type="ECO:0000313" key="2">
    <source>
        <dbReference type="EMBL" id="NGY03452.1"/>
    </source>
</evidence>
<dbReference type="AlphaFoldDB" id="A0A6M2BKW8"/>
<dbReference type="PANTHER" id="PTHR40455">
    <property type="entry name" value="ANTITOXIN HIGA"/>
    <property type="match status" value="1"/>
</dbReference>